<organism evidence="4 5">
    <name type="scientific">Candidatus Thalassospirochaeta sargassi</name>
    <dbReference type="NCBI Taxonomy" id="3119039"/>
    <lineage>
        <taxon>Bacteria</taxon>
        <taxon>Pseudomonadati</taxon>
        <taxon>Spirochaetota</taxon>
        <taxon>Spirochaetia</taxon>
        <taxon>Spirochaetales</taxon>
        <taxon>Spirochaetaceae</taxon>
        <taxon>Candidatus Thalassospirochaeta</taxon>
    </lineage>
</organism>
<dbReference type="InterPro" id="IPR046867">
    <property type="entry name" value="AldOxase/xan_DH_MoCoBD2"/>
</dbReference>
<proteinExistence type="predicted"/>
<dbReference type="SUPFAM" id="SSF54665">
    <property type="entry name" value="CO dehydrogenase molybdoprotein N-domain-like"/>
    <property type="match status" value="1"/>
</dbReference>
<comment type="caution">
    <text evidence="4">The sequence shown here is derived from an EMBL/GenBank/DDBJ whole genome shotgun (WGS) entry which is preliminary data.</text>
</comment>
<dbReference type="AlphaFoldDB" id="A0AAJ1MP18"/>
<sequence length="709" mass="77874">MHKISRPVNRDDSKNKSSGSAVYISDVIKPGMLAMAVKSADFQHGKINTIKKPELPEGYFYVDGKSFTGMNRASIVAQDWPFFAESEVLYFGQPVCAYTGPRIEVCEKLCIQTKIEYTPLPAVSVIEDAADFFNDYTIIKGNPDKSFKEAAQIFENQYRTGMQEQAYMEPQGMIAEFNEGKLTVYGSMQCPYYIKNSLKNAFNLDDDNVRVIQSITGGAFGGKEDYPSILAGQAAAAAIVSGKPVKIVLDRRNDMSVTPKRHPSLIKIRTAVDSEGNITAMDIDCRIDAGAYESLSGVVLERAIFISTGAYNIADVKVRGRTMKTNHIPSGAFRGFGGPQALFAADMNMYYLARKLNAAPLELKRRYLFQRGDISVTSGIFRDDIKLEEMISRVEEISDYSSKWAEYEKTSQAGDKMKGIGISFAAHGGAFTGNGEQEIIKSLVRLEWEPDKQTSAGGRLRILVSNVEMGQGASITLRKIVAEESGLPLEAIIFTNPDTDIVPDSGPTVASRTIMIVGKLIQDAAAMLKQKIEDDINSPSSVEKSYVHPPEFDWDEETFTGDAYPAYSWAVNVIEVEIDPITFEIKITGSWAVYDVGTPIDIKILEGQMQGGTAQSLGYSSIEKMQMINGKPAQVSFTDYTIPTTLDFPDTECVFIDNPYRYGPFGAKAAGELPNEGPAAAFTAAISQASGRMITEIPVTPEMLEEQLR</sequence>
<protein>
    <submittedName>
        <fullName evidence="4">Xanthine dehydrogenase family protein molybdopterin-binding subunit</fullName>
    </submittedName>
</protein>
<dbReference type="PANTHER" id="PTHR11908:SF132">
    <property type="entry name" value="ALDEHYDE OXIDASE 1-RELATED"/>
    <property type="match status" value="1"/>
</dbReference>
<dbReference type="EMBL" id="JAQQAL010000022">
    <property type="protein sequence ID" value="MDC7227104.1"/>
    <property type="molecule type" value="Genomic_DNA"/>
</dbReference>
<dbReference type="Gene3D" id="3.90.1170.50">
    <property type="entry name" value="Aldehyde oxidase/xanthine dehydrogenase, a/b hammerhead"/>
    <property type="match status" value="1"/>
</dbReference>
<gene>
    <name evidence="4" type="ORF">PQJ61_10115</name>
</gene>
<dbReference type="SMART" id="SM01008">
    <property type="entry name" value="Ald_Xan_dh_C"/>
    <property type="match status" value="1"/>
</dbReference>
<evidence type="ECO:0000256" key="1">
    <source>
        <dbReference type="ARBA" id="ARBA00022505"/>
    </source>
</evidence>
<dbReference type="Pfam" id="PF02738">
    <property type="entry name" value="MoCoBD_1"/>
    <property type="match status" value="1"/>
</dbReference>
<dbReference type="PANTHER" id="PTHR11908">
    <property type="entry name" value="XANTHINE DEHYDROGENASE"/>
    <property type="match status" value="1"/>
</dbReference>
<dbReference type="GO" id="GO:0016491">
    <property type="term" value="F:oxidoreductase activity"/>
    <property type="evidence" value="ECO:0007669"/>
    <property type="project" value="UniProtKB-KW"/>
</dbReference>
<feature type="domain" description="Aldehyde oxidase/xanthine dehydrogenase a/b hammerhead" evidence="3">
    <location>
        <begin position="18"/>
        <end position="121"/>
    </location>
</feature>
<dbReference type="InterPro" id="IPR037165">
    <property type="entry name" value="AldOxase/xan_DH_Mopterin-bd_sf"/>
</dbReference>
<reference evidence="4 5" key="1">
    <citation type="submission" date="2022-12" db="EMBL/GenBank/DDBJ databases">
        <title>Metagenome assembled genome from gulf of manar.</title>
        <authorList>
            <person name="Kohli P."/>
            <person name="Pk S."/>
            <person name="Venkata Ramana C."/>
            <person name="Sasikala C."/>
        </authorList>
    </citation>
    <scope>NUCLEOTIDE SEQUENCE [LARGE SCALE GENOMIC DNA]</scope>
    <source>
        <strain evidence="4">JB008</strain>
    </source>
</reference>
<dbReference type="InterPro" id="IPR036856">
    <property type="entry name" value="Ald_Oxase/Xan_DH_a/b_sf"/>
</dbReference>
<evidence type="ECO:0000256" key="2">
    <source>
        <dbReference type="ARBA" id="ARBA00023002"/>
    </source>
</evidence>
<evidence type="ECO:0000313" key="4">
    <source>
        <dbReference type="EMBL" id="MDC7227104.1"/>
    </source>
</evidence>
<dbReference type="InterPro" id="IPR016208">
    <property type="entry name" value="Ald_Oxase/xanthine_DH-like"/>
</dbReference>
<keyword evidence="1" id="KW-0500">Molybdenum</keyword>
<dbReference type="Gene3D" id="3.30.365.10">
    <property type="entry name" value="Aldehyde oxidase/xanthine dehydrogenase, molybdopterin binding domain"/>
    <property type="match status" value="4"/>
</dbReference>
<dbReference type="Proteomes" id="UP001221217">
    <property type="component" value="Unassembled WGS sequence"/>
</dbReference>
<evidence type="ECO:0000313" key="5">
    <source>
        <dbReference type="Proteomes" id="UP001221217"/>
    </source>
</evidence>
<dbReference type="InterPro" id="IPR000674">
    <property type="entry name" value="Ald_Oxase/Xan_DH_a/b"/>
</dbReference>
<dbReference type="Pfam" id="PF20256">
    <property type="entry name" value="MoCoBD_2"/>
    <property type="match status" value="1"/>
</dbReference>
<dbReference type="GO" id="GO:0005506">
    <property type="term" value="F:iron ion binding"/>
    <property type="evidence" value="ECO:0007669"/>
    <property type="project" value="InterPro"/>
</dbReference>
<dbReference type="InterPro" id="IPR008274">
    <property type="entry name" value="AldOxase/xan_DH_MoCoBD1"/>
</dbReference>
<accession>A0AAJ1MP18</accession>
<evidence type="ECO:0000259" key="3">
    <source>
        <dbReference type="SMART" id="SM01008"/>
    </source>
</evidence>
<keyword evidence="2" id="KW-0560">Oxidoreductase</keyword>
<dbReference type="SUPFAM" id="SSF56003">
    <property type="entry name" value="Molybdenum cofactor-binding domain"/>
    <property type="match status" value="1"/>
</dbReference>
<name>A0AAJ1MP18_9SPIO</name>